<name>A0A1N7IED8_9FLAO</name>
<dbReference type="OrthoDB" id="714297at2"/>
<keyword evidence="2" id="KW-1185">Reference proteome</keyword>
<dbReference type="RefSeq" id="WP_076507123.1">
    <property type="nucleotide sequence ID" value="NZ_FTNY01000003.1"/>
</dbReference>
<reference evidence="2" key="1">
    <citation type="submission" date="2017-01" db="EMBL/GenBank/DDBJ databases">
        <authorList>
            <person name="Varghese N."/>
            <person name="Submissions S."/>
        </authorList>
    </citation>
    <scope>NUCLEOTIDE SEQUENCE [LARGE SCALE GENOMIC DNA]</scope>
    <source>
        <strain evidence="2">DSM 17126</strain>
    </source>
</reference>
<accession>A0A1N7IED8</accession>
<sequence length="199" mass="22984">MKNYTISNLRFLLVTIIFFLSGCKNPDQSNNNGQQSNKSVEQKFIPKYGNPYFDYDGIDHYHVSTNESSVMALDTIPNRSKEDQLKLDVITDKIPKNINDTDFIKSLEKIGFKKTVIISHKFKKINEIFVEKTVSENIEYACAPIYRDILIFKKKEKIIGMAKMCFDCHQKQIAGTKANTENFGQDGDYEKLQQILYTN</sequence>
<dbReference type="PROSITE" id="PS51257">
    <property type="entry name" value="PROKAR_LIPOPROTEIN"/>
    <property type="match status" value="1"/>
</dbReference>
<organism evidence="1 2">
    <name type="scientific">Chryseobacterium shigense</name>
    <dbReference type="NCBI Taxonomy" id="297244"/>
    <lineage>
        <taxon>Bacteria</taxon>
        <taxon>Pseudomonadati</taxon>
        <taxon>Bacteroidota</taxon>
        <taxon>Flavobacteriia</taxon>
        <taxon>Flavobacteriales</taxon>
        <taxon>Weeksellaceae</taxon>
        <taxon>Chryseobacterium group</taxon>
        <taxon>Chryseobacterium</taxon>
    </lineage>
</organism>
<dbReference type="AlphaFoldDB" id="A0A1N7IED8"/>
<protein>
    <submittedName>
        <fullName evidence="1">Uncharacterized protein</fullName>
    </submittedName>
</protein>
<dbReference type="Proteomes" id="UP000186373">
    <property type="component" value="Unassembled WGS sequence"/>
</dbReference>
<evidence type="ECO:0000313" key="1">
    <source>
        <dbReference type="EMBL" id="SIS35438.1"/>
    </source>
</evidence>
<dbReference type="EMBL" id="FTNY01000003">
    <property type="protein sequence ID" value="SIS35438.1"/>
    <property type="molecule type" value="Genomic_DNA"/>
</dbReference>
<proteinExistence type="predicted"/>
<evidence type="ECO:0000313" key="2">
    <source>
        <dbReference type="Proteomes" id="UP000186373"/>
    </source>
</evidence>
<gene>
    <name evidence="1" type="ORF">SAMN05421639_103289</name>
</gene>